<protein>
    <submittedName>
        <fullName evidence="2">Uncharacterized protein</fullName>
    </submittedName>
</protein>
<name>A0A3E1P2L0_9BACT</name>
<keyword evidence="3" id="KW-1185">Reference proteome</keyword>
<proteinExistence type="predicted"/>
<comment type="caution">
    <text evidence="2">The sequence shown here is derived from an EMBL/GenBank/DDBJ whole genome shotgun (WGS) entry which is preliminary data.</text>
</comment>
<dbReference type="AlphaFoldDB" id="A0A3E1P2L0"/>
<accession>A0A3E1P2L0</accession>
<organism evidence="2 3">
    <name type="scientific">Chitinophaga silvisoli</name>
    <dbReference type="NCBI Taxonomy" id="2291814"/>
    <lineage>
        <taxon>Bacteria</taxon>
        <taxon>Pseudomonadati</taxon>
        <taxon>Bacteroidota</taxon>
        <taxon>Chitinophagia</taxon>
        <taxon>Chitinophagales</taxon>
        <taxon>Chitinophagaceae</taxon>
        <taxon>Chitinophaga</taxon>
    </lineage>
</organism>
<gene>
    <name evidence="2" type="ORF">DXN04_14160</name>
</gene>
<dbReference type="EMBL" id="QTJV01000004">
    <property type="protein sequence ID" value="RFM34421.1"/>
    <property type="molecule type" value="Genomic_DNA"/>
</dbReference>
<evidence type="ECO:0000256" key="1">
    <source>
        <dbReference type="SAM" id="MobiDB-lite"/>
    </source>
</evidence>
<sequence>MKKDTEVKVNPLEEELQRWNVKEQLYQKTLGASTTKSREYLKIKYKHFRNLYQQFKNVKDKDVKASLKIIKAHLRATRKQLYPLWQRLSVDIARAVWNMATWLFKNTRDVTIRTIGEQRQRVPLNNSIYDATTKNDNTQDLTTAKDASQSQSQRLLKIKRKSHERAMLNVPRMGKGIS</sequence>
<dbReference type="RefSeq" id="WP_116854005.1">
    <property type="nucleotide sequence ID" value="NZ_QTJV01000004.1"/>
</dbReference>
<dbReference type="OrthoDB" id="9832103at2"/>
<feature type="region of interest" description="Disordered" evidence="1">
    <location>
        <begin position="133"/>
        <end position="154"/>
    </location>
</feature>
<evidence type="ECO:0000313" key="3">
    <source>
        <dbReference type="Proteomes" id="UP000261174"/>
    </source>
</evidence>
<evidence type="ECO:0000313" key="2">
    <source>
        <dbReference type="EMBL" id="RFM34421.1"/>
    </source>
</evidence>
<reference evidence="2 3" key="1">
    <citation type="submission" date="2018-08" db="EMBL/GenBank/DDBJ databases">
        <title>Chitinophaga sp. K20C18050901, a novel bacterium isolated from forest soil.</title>
        <authorList>
            <person name="Wang C."/>
        </authorList>
    </citation>
    <scope>NUCLEOTIDE SEQUENCE [LARGE SCALE GENOMIC DNA]</scope>
    <source>
        <strain evidence="2 3">K20C18050901</strain>
    </source>
</reference>
<dbReference type="Proteomes" id="UP000261174">
    <property type="component" value="Unassembled WGS sequence"/>
</dbReference>